<evidence type="ECO:0000313" key="1">
    <source>
        <dbReference type="EMBL" id="SEC01210.1"/>
    </source>
</evidence>
<name>A0A1H4P1B9_9BRAD</name>
<dbReference type="EMBL" id="FNTH01000001">
    <property type="protein sequence ID" value="SEC01210.1"/>
    <property type="molecule type" value="Genomic_DNA"/>
</dbReference>
<accession>A0A1H4P1B9</accession>
<protein>
    <submittedName>
        <fullName evidence="1">SIR2-like domain-containing protein</fullName>
    </submittedName>
</protein>
<dbReference type="RefSeq" id="WP_092114395.1">
    <property type="nucleotide sequence ID" value="NZ_FNTH01000001.1"/>
</dbReference>
<proteinExistence type="predicted"/>
<organism evidence="1 2">
    <name type="scientific">Bradyrhizobium erythrophlei</name>
    <dbReference type="NCBI Taxonomy" id="1437360"/>
    <lineage>
        <taxon>Bacteria</taxon>
        <taxon>Pseudomonadati</taxon>
        <taxon>Pseudomonadota</taxon>
        <taxon>Alphaproteobacteria</taxon>
        <taxon>Hyphomicrobiales</taxon>
        <taxon>Nitrobacteraceae</taxon>
        <taxon>Bradyrhizobium</taxon>
    </lineage>
</organism>
<reference evidence="1 2" key="1">
    <citation type="submission" date="2016-10" db="EMBL/GenBank/DDBJ databases">
        <authorList>
            <person name="de Groot N.N."/>
        </authorList>
    </citation>
    <scope>NUCLEOTIDE SEQUENCE [LARGE SCALE GENOMIC DNA]</scope>
    <source>
        <strain evidence="1 2">MT12</strain>
    </source>
</reference>
<gene>
    <name evidence="1" type="ORF">SAMN05444164_0793</name>
</gene>
<dbReference type="AlphaFoldDB" id="A0A1H4P1B9"/>
<evidence type="ECO:0000313" key="2">
    <source>
        <dbReference type="Proteomes" id="UP000198992"/>
    </source>
</evidence>
<sequence length="292" mass="33132">MVSWPDSLAREIVKERCVLFLGAGVSSTATNDNGKRTPTWGEFLQRATELVGDTKTKKQILRLLKDGKMLVALQAIRDNCNATEYRTLLDSTFNDNSYKPSKVHKIIYDLDARIVITTNFDKIYERYCLAPAGGAAAYKVLNYNAQDFADELRSDTRLIIKAHGSIDQVSEMIFTRSQYHAAKRDHPHFYEVLRAVLLTNTVLFLGSGLEDPDMMLLLEDVRIAGRHEKPHYALTLKGTKNRFLIKDWKDTYNIDVLEYGPTYGNLEGELQTLLEKVSQLRVELNPGLRSAV</sequence>
<dbReference type="InterPro" id="IPR029035">
    <property type="entry name" value="DHS-like_NAD/FAD-binding_dom"/>
</dbReference>
<dbReference type="OrthoDB" id="7357874at2"/>
<dbReference type="SUPFAM" id="SSF52467">
    <property type="entry name" value="DHS-like NAD/FAD-binding domain"/>
    <property type="match status" value="1"/>
</dbReference>
<dbReference type="Pfam" id="PF13289">
    <property type="entry name" value="SIR2_2"/>
    <property type="match status" value="1"/>
</dbReference>
<dbReference type="Proteomes" id="UP000198992">
    <property type="component" value="Unassembled WGS sequence"/>
</dbReference>